<dbReference type="CTD" id="53438"/>
<dbReference type="PROSITE" id="PS50158">
    <property type="entry name" value="ZF_CCHC"/>
    <property type="match status" value="1"/>
</dbReference>
<accession>A0A8B7N182</accession>
<dbReference type="FunFam" id="3.40.50.300:FF:000772">
    <property type="entry name" value="ATP-dependent DNA helicase Q4"/>
    <property type="match status" value="1"/>
</dbReference>
<dbReference type="GO" id="GO:0005524">
    <property type="term" value="F:ATP binding"/>
    <property type="evidence" value="ECO:0007669"/>
    <property type="project" value="UniProtKB-KW"/>
</dbReference>
<comment type="similarity">
    <text evidence="2">Belongs to the helicase family. RecQ subfamily.</text>
</comment>
<keyword evidence="9" id="KW-0539">Nucleus</keyword>
<evidence type="ECO:0000256" key="7">
    <source>
        <dbReference type="ARBA" id="ARBA00023125"/>
    </source>
</evidence>
<dbReference type="Gene3D" id="1.10.10.1460">
    <property type="match status" value="1"/>
</dbReference>
<evidence type="ECO:0000256" key="11">
    <source>
        <dbReference type="ARBA" id="ARBA00034808"/>
    </source>
</evidence>
<proteinExistence type="inferred from homology"/>
<dbReference type="InterPro" id="IPR014001">
    <property type="entry name" value="Helicase_ATP-bd"/>
</dbReference>
<keyword evidence="8" id="KW-0413">Isomerase</keyword>
<feature type="compositionally biased region" description="Basic and acidic residues" evidence="14">
    <location>
        <begin position="851"/>
        <end position="865"/>
    </location>
</feature>
<dbReference type="KEGG" id="hazt:108665100"/>
<dbReference type="RefSeq" id="XP_018007311.1">
    <property type="nucleotide sequence ID" value="XM_018151822.2"/>
</dbReference>
<evidence type="ECO:0000259" key="15">
    <source>
        <dbReference type="PROSITE" id="PS50158"/>
    </source>
</evidence>
<dbReference type="InterPro" id="IPR027417">
    <property type="entry name" value="P-loop_NTPase"/>
</dbReference>
<evidence type="ECO:0000259" key="16">
    <source>
        <dbReference type="PROSITE" id="PS51192"/>
    </source>
</evidence>
<evidence type="ECO:0000256" key="3">
    <source>
        <dbReference type="ARBA" id="ARBA00022741"/>
    </source>
</evidence>
<dbReference type="GO" id="GO:0043138">
    <property type="term" value="F:3'-5' DNA helicase activity"/>
    <property type="evidence" value="ECO:0007669"/>
    <property type="project" value="UniProtKB-EC"/>
</dbReference>
<dbReference type="OrthoDB" id="18781at2759"/>
<dbReference type="Pfam" id="PF00271">
    <property type="entry name" value="Helicase_C"/>
    <property type="match status" value="1"/>
</dbReference>
<dbReference type="SMART" id="SM00343">
    <property type="entry name" value="ZnF_C2HC"/>
    <property type="match status" value="1"/>
</dbReference>
<feature type="compositionally biased region" description="Acidic residues" evidence="14">
    <location>
        <begin position="869"/>
        <end position="891"/>
    </location>
</feature>
<evidence type="ECO:0000256" key="1">
    <source>
        <dbReference type="ARBA" id="ARBA00004123"/>
    </source>
</evidence>
<evidence type="ECO:0000313" key="20">
    <source>
        <dbReference type="RefSeq" id="XP_018007311.1"/>
    </source>
</evidence>
<dbReference type="Pfam" id="PF00098">
    <property type="entry name" value="zf-CCHC"/>
    <property type="match status" value="1"/>
</dbReference>
<evidence type="ECO:0000313" key="23">
    <source>
        <dbReference type="RefSeq" id="XP_047741563.1"/>
    </source>
</evidence>
<dbReference type="InterPro" id="IPR001650">
    <property type="entry name" value="Helicase_C-like"/>
</dbReference>
<evidence type="ECO:0000313" key="22">
    <source>
        <dbReference type="RefSeq" id="XP_047741548.1"/>
    </source>
</evidence>
<evidence type="ECO:0000256" key="10">
    <source>
        <dbReference type="ARBA" id="ARBA00034617"/>
    </source>
</evidence>
<dbReference type="PANTHER" id="PTHR13710">
    <property type="entry name" value="DNA HELICASE RECQ FAMILY MEMBER"/>
    <property type="match status" value="1"/>
</dbReference>
<dbReference type="GO" id="GO:0005694">
    <property type="term" value="C:chromosome"/>
    <property type="evidence" value="ECO:0007669"/>
    <property type="project" value="TreeGrafter"/>
</dbReference>
<dbReference type="InterPro" id="IPR011545">
    <property type="entry name" value="DEAD/DEAH_box_helicase_dom"/>
</dbReference>
<evidence type="ECO:0000313" key="18">
    <source>
        <dbReference type="Proteomes" id="UP000694843"/>
    </source>
</evidence>
<dbReference type="GO" id="GO:0003677">
    <property type="term" value="F:DNA binding"/>
    <property type="evidence" value="ECO:0007669"/>
    <property type="project" value="UniProtKB-KW"/>
</dbReference>
<feature type="region of interest" description="Disordered" evidence="14">
    <location>
        <begin position="514"/>
        <end position="552"/>
    </location>
</feature>
<dbReference type="GO" id="GO:0008270">
    <property type="term" value="F:zinc ion binding"/>
    <property type="evidence" value="ECO:0007669"/>
    <property type="project" value="UniProtKB-KW"/>
</dbReference>
<dbReference type="GO" id="GO:0009378">
    <property type="term" value="F:four-way junction helicase activity"/>
    <property type="evidence" value="ECO:0007669"/>
    <property type="project" value="TreeGrafter"/>
</dbReference>
<keyword evidence="13" id="KW-0862">Zinc</keyword>
<evidence type="ECO:0000256" key="12">
    <source>
        <dbReference type="ARBA" id="ARBA00049360"/>
    </source>
</evidence>
<keyword evidence="13" id="KW-0479">Metal-binding</keyword>
<dbReference type="RefSeq" id="XP_047741548.1">
    <property type="nucleotide sequence ID" value="XM_047885592.1"/>
</dbReference>
<dbReference type="RefSeq" id="XP_047741532.1">
    <property type="nucleotide sequence ID" value="XM_047885576.1"/>
</dbReference>
<keyword evidence="13" id="KW-0863">Zinc-finger</keyword>
<dbReference type="CDD" id="cd18018">
    <property type="entry name" value="DEXHc_RecQ4-like"/>
    <property type="match status" value="1"/>
</dbReference>
<evidence type="ECO:0000256" key="2">
    <source>
        <dbReference type="ARBA" id="ARBA00005446"/>
    </source>
</evidence>
<name>A0A8B7N182_HYAAZ</name>
<evidence type="ECO:0000256" key="4">
    <source>
        <dbReference type="ARBA" id="ARBA00022801"/>
    </source>
</evidence>
<dbReference type="Pfam" id="PF00270">
    <property type="entry name" value="DEAD"/>
    <property type="match status" value="1"/>
</dbReference>
<feature type="domain" description="Helicase C-terminal" evidence="17">
    <location>
        <begin position="1192"/>
        <end position="1352"/>
    </location>
</feature>
<dbReference type="NCBIfam" id="TIGR00614">
    <property type="entry name" value="recQ_fam"/>
    <property type="match status" value="1"/>
</dbReference>
<dbReference type="InterPro" id="IPR036875">
    <property type="entry name" value="Znf_CCHC_sf"/>
</dbReference>
<dbReference type="PROSITE" id="PS51194">
    <property type="entry name" value="HELICASE_CTER"/>
    <property type="match status" value="1"/>
</dbReference>
<evidence type="ECO:0000256" key="8">
    <source>
        <dbReference type="ARBA" id="ARBA00023235"/>
    </source>
</evidence>
<feature type="region of interest" description="Disordered" evidence="14">
    <location>
        <begin position="609"/>
        <end position="642"/>
    </location>
</feature>
<dbReference type="GO" id="GO:0005634">
    <property type="term" value="C:nucleus"/>
    <property type="evidence" value="ECO:0007669"/>
    <property type="project" value="UniProtKB-SubCell"/>
</dbReference>
<reference evidence="19 20" key="1">
    <citation type="submission" date="2025-04" db="UniProtKB">
        <authorList>
            <consortium name="RefSeq"/>
        </authorList>
    </citation>
    <scope>IDENTIFICATION</scope>
    <source>
        <tissue evidence="19 20">Whole organism</tissue>
    </source>
</reference>
<dbReference type="GO" id="GO:0000724">
    <property type="term" value="P:double-strand break repair via homologous recombination"/>
    <property type="evidence" value="ECO:0007669"/>
    <property type="project" value="TreeGrafter"/>
</dbReference>
<dbReference type="InterPro" id="IPR004589">
    <property type="entry name" value="DNA_helicase_ATP-dep_RecQ"/>
</dbReference>
<dbReference type="CDD" id="cd18794">
    <property type="entry name" value="SF2_C_RecQ"/>
    <property type="match status" value="1"/>
</dbReference>
<evidence type="ECO:0000313" key="19">
    <source>
        <dbReference type="RefSeq" id="XP_018007310.1"/>
    </source>
</evidence>
<evidence type="ECO:0000259" key="17">
    <source>
        <dbReference type="PROSITE" id="PS51194"/>
    </source>
</evidence>
<comment type="catalytic activity">
    <reaction evidence="10">
        <text>Couples ATP hydrolysis with the unwinding of duplex DNA by translocating in the 3'-5' direction.</text>
        <dbReference type="EC" id="5.6.2.4"/>
    </reaction>
</comment>
<dbReference type="Gene3D" id="4.10.60.10">
    <property type="entry name" value="Zinc finger, CCHC-type"/>
    <property type="match status" value="1"/>
</dbReference>
<dbReference type="FunFam" id="3.40.50.300:FF:001084">
    <property type="entry name" value="RecQ like helicase 4"/>
    <property type="match status" value="1"/>
</dbReference>
<feature type="region of interest" description="Disordered" evidence="14">
    <location>
        <begin position="169"/>
        <end position="228"/>
    </location>
</feature>
<feature type="domain" description="Helicase ATP-binding" evidence="16">
    <location>
        <begin position="984"/>
        <end position="1161"/>
    </location>
</feature>
<keyword evidence="5" id="KW-0347">Helicase</keyword>
<feature type="compositionally biased region" description="Polar residues" evidence="14">
    <location>
        <begin position="195"/>
        <end position="207"/>
    </location>
</feature>
<dbReference type="GO" id="GO:0016787">
    <property type="term" value="F:hydrolase activity"/>
    <property type="evidence" value="ECO:0007669"/>
    <property type="project" value="UniProtKB-KW"/>
</dbReference>
<protein>
    <recommendedName>
        <fullName evidence="11">DNA 3'-5' helicase</fullName>
        <ecNumber evidence="11">5.6.2.4</ecNumber>
    </recommendedName>
</protein>
<dbReference type="Proteomes" id="UP000694843">
    <property type="component" value="Unplaced"/>
</dbReference>
<feature type="region of interest" description="Disordered" evidence="14">
    <location>
        <begin position="58"/>
        <end position="82"/>
    </location>
</feature>
<feature type="region of interest" description="Disordered" evidence="14">
    <location>
        <begin position="429"/>
        <end position="474"/>
    </location>
</feature>
<evidence type="ECO:0000256" key="13">
    <source>
        <dbReference type="PROSITE-ProRule" id="PRU00047"/>
    </source>
</evidence>
<evidence type="ECO:0000256" key="6">
    <source>
        <dbReference type="ARBA" id="ARBA00022840"/>
    </source>
</evidence>
<keyword evidence="4" id="KW-0378">Hydrolase</keyword>
<feature type="compositionally biased region" description="Polar residues" evidence="14">
    <location>
        <begin position="429"/>
        <end position="473"/>
    </location>
</feature>
<evidence type="ECO:0000256" key="14">
    <source>
        <dbReference type="SAM" id="MobiDB-lite"/>
    </source>
</evidence>
<dbReference type="PANTHER" id="PTHR13710:SF108">
    <property type="entry name" value="ATP-DEPENDENT DNA HELICASE Q4"/>
    <property type="match status" value="1"/>
</dbReference>
<gene>
    <name evidence="19 20 21 22 23" type="primary">LOC108665100</name>
</gene>
<dbReference type="GeneID" id="108665100"/>
<feature type="region of interest" description="Disordered" evidence="14">
    <location>
        <begin position="145"/>
        <end position="164"/>
    </location>
</feature>
<dbReference type="RefSeq" id="XP_047741563.1">
    <property type="nucleotide sequence ID" value="XM_047885607.1"/>
</dbReference>
<sequence length="1687" mass="185921">MEKPSFREYQAAKRAVKAWEREYRLQNNVRPDRRALSAASSEVQAAYSLYYKLSKAFSSRDPDSSAQDIDTRDPSTANNDASVTIENSSTNAVVACTKAFNANSPLTRQDTLPVDNNGSLSCNRYGSISEQDPCCLSTATAVTGSRSGQSSLTHPIKKLGHNSHGLASIPATKAIDGKDKSSNGNLPASDENSRKSSTPCSSNGTKSPDQDVDQTDSGGELTTKPEVFGKFLNKPKEVPAKIVNRAPLSDLYSKLAQNMRDSILSSPSMPYAKLSLKRKPSKTKKLENDLKINYDEGSGVGKIESLNDSNVSSVRKSVVKDVLKRPTSQENETGVSSTENCTLSTLSQKSDNDAENSGHLFEPNAFKITAAPKRNTAFAVCLLPGAAVSSSRLNGKINSAWVNRCVGSTNEEENVIYDFSEDITQVSVPDHFSTSSTPDNNKNETQSASGERSASLSRFSANDSQHRSFSPYETNKCHEVMNKNDGKIDDQPAQLSVNHASELDVEVDGLTSSSSRAIHEPNELSDASSPFEFLPEASTNTSEELPSIPARGLKRKAADSLEELEESGKIVSVWPAPKKKRRSRIIKNSVEEITRHKLTIKAQRLKVESVGGKCSSPTTVRGRRRKKDNTGESPRIISDSGTNSERLVTSSVVTERVCDEVIDVPNDASAAGDGVVPEYDELIELEKTNTSVRRKFLKKEDKLTDKVKRGTLNENFVRIDLKKKTYARGKKNMTGGKFRRMEWKRKQGLKSSNGSASSGERKAKNLTCYKCGDFGHWAARCPGKSTKSDYTDVYERGNVDFLTLQQAEEMARGIKTSQASTTTKLFSLPSSSVSQAFSDSKQCSDKSISLFEKDTNSKPRTEKSINDTGCEDNNLDEENIELDGSDDEDATILDSKDDPYEELDDSLNADDMDDLEAMALSQDASQSTSSVGNLSQNEKCFKAHHRKIAEPVLSSSVSECPREVRDTLLMFGHSSFRPGQETAILRILQGRSTLLVLSTGSGKSLCYQLPAYLYAQKQTCITLCVSPLVSLMEDQVTGLPSFLRAVCLHTNQTPQQRTKALEAVRSGQAHILLVSPEAVVSSGAGGVLGTLMKDLPPIAFACVDEAHCVSQWSHNFRPSYLRVCSVLRDLLGVRTILGLTATARYETTLSIAQHLQVEDIDEGVIRGSSVPPNLLLSVSRDANRNEALVQLLHGDRFSTCESIIVYCTRRDECERVATLLRSQLLTADRIDVKANLKRNRGVSLDAEAYHAGLSASRRRNIQNKFMSGKLRIVVATVAFGMGIDKSDVRAIIHYNMPKNLESYVQEIGRAGRDGLPSQCHLFLDSSDGRDVQELKRFIFVNSVDRITVRKLLDKLFVPCICTKFQNLEPIESSSQRNDMSCPKHEVALPVAELVEFLDLPEENILTLFCYLELREDNLIQLLPSVYSSCTVICYGGAAQLCSASKLCPPLAVAIAKDNQRGISHQTSNTISFPVVQIASEMGWNSGIVKRELKALEWTSSAGSVRPSGVKVEFSDLAFHLMVRGNLTDDDRDRILDELHARATQQETDQLKQLQYTHQTLRAASHASILLCCDQVDDKRCSNLKDAIGRYFAPSSSELEKVVLEKEPELTTSVEGTVRQEVRSLLSTHTDHTWTARAVARVLHGIQSPNFPASVWGRVRRIWRSQINVPFKHILTIAQQEIIKWRRL</sequence>
<keyword evidence="18" id="KW-1185">Reference proteome</keyword>
<dbReference type="SUPFAM" id="SSF52540">
    <property type="entry name" value="P-loop containing nucleoside triphosphate hydrolases"/>
    <property type="match status" value="1"/>
</dbReference>
<dbReference type="RefSeq" id="XP_018007310.1">
    <property type="nucleotide sequence ID" value="XM_018151821.2"/>
</dbReference>
<dbReference type="SUPFAM" id="SSF57756">
    <property type="entry name" value="Retrovirus zinc finger-like domains"/>
    <property type="match status" value="1"/>
</dbReference>
<dbReference type="InterPro" id="IPR001878">
    <property type="entry name" value="Znf_CCHC"/>
</dbReference>
<feature type="region of interest" description="Disordered" evidence="14">
    <location>
        <begin position="850"/>
        <end position="907"/>
    </location>
</feature>
<keyword evidence="3" id="KW-0547">Nucleotide-binding</keyword>
<comment type="subcellular location">
    <subcellularLocation>
        <location evidence="1">Nucleus</location>
    </subcellularLocation>
</comment>
<dbReference type="PROSITE" id="PS51192">
    <property type="entry name" value="HELICASE_ATP_BIND_1"/>
    <property type="match status" value="1"/>
</dbReference>
<evidence type="ECO:0000256" key="9">
    <source>
        <dbReference type="ARBA" id="ARBA00023242"/>
    </source>
</evidence>
<evidence type="ECO:0000256" key="5">
    <source>
        <dbReference type="ARBA" id="ARBA00022806"/>
    </source>
</evidence>
<evidence type="ECO:0000313" key="21">
    <source>
        <dbReference type="RefSeq" id="XP_047741532.1"/>
    </source>
</evidence>
<organism evidence="18 19">
    <name type="scientific">Hyalella azteca</name>
    <name type="common">Amphipod</name>
    <dbReference type="NCBI Taxonomy" id="294128"/>
    <lineage>
        <taxon>Eukaryota</taxon>
        <taxon>Metazoa</taxon>
        <taxon>Ecdysozoa</taxon>
        <taxon>Arthropoda</taxon>
        <taxon>Crustacea</taxon>
        <taxon>Multicrustacea</taxon>
        <taxon>Malacostraca</taxon>
        <taxon>Eumalacostraca</taxon>
        <taxon>Peracarida</taxon>
        <taxon>Amphipoda</taxon>
        <taxon>Senticaudata</taxon>
        <taxon>Talitrida</taxon>
        <taxon>Talitroidea</taxon>
        <taxon>Hyalellidae</taxon>
        <taxon>Hyalella</taxon>
    </lineage>
</organism>
<comment type="catalytic activity">
    <reaction evidence="12">
        <text>ATP + H2O = ADP + phosphate + H(+)</text>
        <dbReference type="Rhea" id="RHEA:13065"/>
        <dbReference type="ChEBI" id="CHEBI:15377"/>
        <dbReference type="ChEBI" id="CHEBI:15378"/>
        <dbReference type="ChEBI" id="CHEBI:30616"/>
        <dbReference type="ChEBI" id="CHEBI:43474"/>
        <dbReference type="ChEBI" id="CHEBI:456216"/>
    </reaction>
</comment>
<feature type="domain" description="CCHC-type" evidence="15">
    <location>
        <begin position="768"/>
        <end position="782"/>
    </location>
</feature>
<dbReference type="SMART" id="SM00487">
    <property type="entry name" value="DEXDc"/>
    <property type="match status" value="1"/>
</dbReference>
<dbReference type="EC" id="5.6.2.4" evidence="11"/>
<dbReference type="SMART" id="SM00490">
    <property type="entry name" value="HELICc"/>
    <property type="match status" value="1"/>
</dbReference>
<dbReference type="Gene3D" id="3.40.50.300">
    <property type="entry name" value="P-loop containing nucleotide triphosphate hydrolases"/>
    <property type="match status" value="2"/>
</dbReference>
<keyword evidence="6" id="KW-0067">ATP-binding</keyword>
<keyword evidence="7" id="KW-0238">DNA-binding</keyword>
<feature type="compositionally biased region" description="Basic and acidic residues" evidence="14">
    <location>
        <begin position="58"/>
        <end position="73"/>
    </location>
</feature>
<dbReference type="GO" id="GO:0005737">
    <property type="term" value="C:cytoplasm"/>
    <property type="evidence" value="ECO:0007669"/>
    <property type="project" value="TreeGrafter"/>
</dbReference>